<sequence>MERAPRPGWHGIPPSRDRFVSPESLPEPTEGVHWTTEKAPPVWAELAYPESVVQTVKGFAMAWTRELVQVQWVEYSMAREAWVASDKVRRRKLEDRRPHE</sequence>
<dbReference type="Proteomes" id="UP001174209">
    <property type="component" value="Unassembled WGS sequence"/>
</dbReference>
<protein>
    <submittedName>
        <fullName evidence="2">Uncharacterized protein</fullName>
    </submittedName>
</protein>
<organism evidence="2 3">
    <name type="scientific">Arthrobacter burdickii</name>
    <dbReference type="NCBI Taxonomy" id="3035920"/>
    <lineage>
        <taxon>Bacteria</taxon>
        <taxon>Bacillati</taxon>
        <taxon>Actinomycetota</taxon>
        <taxon>Actinomycetes</taxon>
        <taxon>Micrococcales</taxon>
        <taxon>Micrococcaceae</taxon>
        <taxon>Arthrobacter</taxon>
    </lineage>
</organism>
<dbReference type="EMBL" id="JAROCG010000001">
    <property type="protein sequence ID" value="MDN4611967.1"/>
    <property type="molecule type" value="Genomic_DNA"/>
</dbReference>
<proteinExistence type="predicted"/>
<comment type="caution">
    <text evidence="2">The sequence shown here is derived from an EMBL/GenBank/DDBJ whole genome shotgun (WGS) entry which is preliminary data.</text>
</comment>
<dbReference type="RefSeq" id="WP_301228329.1">
    <property type="nucleotide sequence ID" value="NZ_JAROCG010000001.1"/>
</dbReference>
<gene>
    <name evidence="2" type="ORF">P5G52_13945</name>
</gene>
<evidence type="ECO:0000313" key="2">
    <source>
        <dbReference type="EMBL" id="MDN4611967.1"/>
    </source>
</evidence>
<keyword evidence="3" id="KW-1185">Reference proteome</keyword>
<reference evidence="2" key="1">
    <citation type="submission" date="2023-06" db="EMBL/GenBank/DDBJ databases">
        <title>MT1 and MT2 Draft Genomes of Novel Species.</title>
        <authorList>
            <person name="Venkateswaran K."/>
        </authorList>
    </citation>
    <scope>NUCLEOTIDE SEQUENCE</scope>
    <source>
        <strain evidence="2">IIF3SC-B10</strain>
    </source>
</reference>
<feature type="region of interest" description="Disordered" evidence="1">
    <location>
        <begin position="1"/>
        <end position="33"/>
    </location>
</feature>
<evidence type="ECO:0000313" key="3">
    <source>
        <dbReference type="Proteomes" id="UP001174209"/>
    </source>
</evidence>
<name>A0ABT8K470_9MICC</name>
<accession>A0ABT8K470</accession>
<evidence type="ECO:0000256" key="1">
    <source>
        <dbReference type="SAM" id="MobiDB-lite"/>
    </source>
</evidence>